<dbReference type="InterPro" id="IPR002579">
    <property type="entry name" value="Met_Sox_Rdtase_MsrB_dom"/>
</dbReference>
<dbReference type="OrthoDB" id="9785497at2"/>
<dbReference type="NCBIfam" id="TIGR00357">
    <property type="entry name" value="peptide-methionine (R)-S-oxide reductase MsrB"/>
    <property type="match status" value="1"/>
</dbReference>
<dbReference type="PROSITE" id="PS51257">
    <property type="entry name" value="PROKAR_LIPOPROTEIN"/>
    <property type="match status" value="1"/>
</dbReference>
<dbReference type="AlphaFoldDB" id="A0A5C8KKK0"/>
<dbReference type="GO" id="GO:0006979">
    <property type="term" value="P:response to oxidative stress"/>
    <property type="evidence" value="ECO:0007669"/>
    <property type="project" value="InterPro"/>
</dbReference>
<dbReference type="EMBL" id="VRTS01000009">
    <property type="protein sequence ID" value="TXK60572.1"/>
    <property type="molecule type" value="Genomic_DNA"/>
</dbReference>
<evidence type="ECO:0000256" key="2">
    <source>
        <dbReference type="ARBA" id="ARBA00023002"/>
    </source>
</evidence>
<evidence type="ECO:0000256" key="1">
    <source>
        <dbReference type="ARBA" id="ARBA00012499"/>
    </source>
</evidence>
<dbReference type="InterPro" id="IPR028427">
    <property type="entry name" value="Met_Sox_Rdtase_MsrB"/>
</dbReference>
<accession>A0A5C8KKK0</accession>
<dbReference type="PROSITE" id="PS51790">
    <property type="entry name" value="MSRB"/>
    <property type="match status" value="1"/>
</dbReference>
<dbReference type="PANTHER" id="PTHR10173">
    <property type="entry name" value="METHIONINE SULFOXIDE REDUCTASE"/>
    <property type="match status" value="1"/>
</dbReference>
<dbReference type="SUPFAM" id="SSF51316">
    <property type="entry name" value="Mss4-like"/>
    <property type="match status" value="1"/>
</dbReference>
<comment type="catalytic activity">
    <reaction evidence="3">
        <text>L-methionyl-[protein] + [thioredoxin]-disulfide + H2O = L-methionyl-(R)-S-oxide-[protein] + [thioredoxin]-dithiol</text>
        <dbReference type="Rhea" id="RHEA:24164"/>
        <dbReference type="Rhea" id="RHEA-COMP:10698"/>
        <dbReference type="Rhea" id="RHEA-COMP:10700"/>
        <dbReference type="Rhea" id="RHEA-COMP:12313"/>
        <dbReference type="Rhea" id="RHEA-COMP:12314"/>
        <dbReference type="ChEBI" id="CHEBI:15377"/>
        <dbReference type="ChEBI" id="CHEBI:16044"/>
        <dbReference type="ChEBI" id="CHEBI:29950"/>
        <dbReference type="ChEBI" id="CHEBI:45764"/>
        <dbReference type="ChEBI" id="CHEBI:50058"/>
        <dbReference type="EC" id="1.8.4.12"/>
    </reaction>
</comment>
<proteinExistence type="predicted"/>
<sequence>MHRRTALGRIVALSLAPLWLSACGREPGAAVPANVASAAPTARRIPPVTKTDEQWRQLLPPERYRILFKEGTEPPNSSPLDKETRDGTYVCAACFQPLFDSAHKYDSGTGWPSFFDHLPDALGTKRDFKLIWPRTEYHCSRCGGHQGHVFNDGPPPTGKRWCNNGLALEFIPRGEALPELRT</sequence>
<evidence type="ECO:0000259" key="5">
    <source>
        <dbReference type="PROSITE" id="PS51790"/>
    </source>
</evidence>
<dbReference type="GO" id="GO:0030091">
    <property type="term" value="P:protein repair"/>
    <property type="evidence" value="ECO:0007669"/>
    <property type="project" value="InterPro"/>
</dbReference>
<keyword evidence="4" id="KW-0732">Signal</keyword>
<feature type="domain" description="MsrB" evidence="5">
    <location>
        <begin position="52"/>
        <end position="173"/>
    </location>
</feature>
<gene>
    <name evidence="6" type="primary">msrB</name>
    <name evidence="6" type="ORF">FU658_12430</name>
</gene>
<feature type="chain" id="PRO_5022828807" description="peptide-methionine (R)-S-oxide reductase" evidence="4">
    <location>
        <begin position="25"/>
        <end position="182"/>
    </location>
</feature>
<reference evidence="6 7" key="1">
    <citation type="submission" date="2019-08" db="EMBL/GenBank/DDBJ databases">
        <authorList>
            <person name="Karlyshev A.V."/>
        </authorList>
    </citation>
    <scope>NUCLEOTIDE SEQUENCE [LARGE SCALE GENOMIC DNA]</scope>
    <source>
        <strain evidence="6 7">Alg18-2.2</strain>
    </source>
</reference>
<evidence type="ECO:0000313" key="6">
    <source>
        <dbReference type="EMBL" id="TXK60572.1"/>
    </source>
</evidence>
<dbReference type="Gene3D" id="2.170.150.20">
    <property type="entry name" value="Peptide methionine sulfoxide reductase"/>
    <property type="match status" value="1"/>
</dbReference>
<dbReference type="PANTHER" id="PTHR10173:SF57">
    <property type="entry name" value="PEPTIDE-METHIONINE (R)-S-OXIDE REDUCTASE"/>
    <property type="match status" value="1"/>
</dbReference>
<evidence type="ECO:0000256" key="4">
    <source>
        <dbReference type="SAM" id="SignalP"/>
    </source>
</evidence>
<comment type="caution">
    <text evidence="6">The sequence shown here is derived from an EMBL/GenBank/DDBJ whole genome shotgun (WGS) entry which is preliminary data.</text>
</comment>
<dbReference type="GO" id="GO:0005737">
    <property type="term" value="C:cytoplasm"/>
    <property type="evidence" value="ECO:0007669"/>
    <property type="project" value="TreeGrafter"/>
</dbReference>
<dbReference type="Pfam" id="PF01641">
    <property type="entry name" value="SelR"/>
    <property type="match status" value="1"/>
</dbReference>
<evidence type="ECO:0000256" key="3">
    <source>
        <dbReference type="ARBA" id="ARBA00048488"/>
    </source>
</evidence>
<protein>
    <recommendedName>
        <fullName evidence="1">peptide-methionine (R)-S-oxide reductase</fullName>
        <ecNumber evidence="1">1.8.4.12</ecNumber>
    </recommendedName>
</protein>
<keyword evidence="7" id="KW-1185">Reference proteome</keyword>
<keyword evidence="2 6" id="KW-0560">Oxidoreductase</keyword>
<dbReference type="GO" id="GO:0033743">
    <property type="term" value="F:peptide-methionine (R)-S-oxide reductase activity"/>
    <property type="evidence" value="ECO:0007669"/>
    <property type="project" value="UniProtKB-EC"/>
</dbReference>
<feature type="signal peptide" evidence="4">
    <location>
        <begin position="1"/>
        <end position="24"/>
    </location>
</feature>
<dbReference type="Proteomes" id="UP000321248">
    <property type="component" value="Unassembled WGS sequence"/>
</dbReference>
<dbReference type="InterPro" id="IPR011057">
    <property type="entry name" value="Mss4-like_sf"/>
</dbReference>
<name>A0A5C8KKK0_9GAMM</name>
<organism evidence="6 7">
    <name type="scientific">Alkalisalibacterium limincola</name>
    <dbReference type="NCBI Taxonomy" id="2699169"/>
    <lineage>
        <taxon>Bacteria</taxon>
        <taxon>Pseudomonadati</taxon>
        <taxon>Pseudomonadota</taxon>
        <taxon>Gammaproteobacteria</taxon>
        <taxon>Lysobacterales</taxon>
        <taxon>Lysobacteraceae</taxon>
        <taxon>Alkalisalibacterium</taxon>
    </lineage>
</organism>
<dbReference type="EC" id="1.8.4.12" evidence="1"/>
<evidence type="ECO:0000313" key="7">
    <source>
        <dbReference type="Proteomes" id="UP000321248"/>
    </source>
</evidence>